<keyword evidence="4" id="KW-0597">Phosphoprotein</keyword>
<dbReference type="CDD" id="cd06225">
    <property type="entry name" value="HAMP"/>
    <property type="match status" value="1"/>
</dbReference>
<feature type="compositionally biased region" description="Polar residues" evidence="11">
    <location>
        <begin position="61"/>
        <end position="70"/>
    </location>
</feature>
<reference evidence="16" key="1">
    <citation type="journal article" date="2019" name="Int. J. Syst. Evol. Microbiol.">
        <title>The Global Catalogue of Microorganisms (GCM) 10K type strain sequencing project: providing services to taxonomists for standard genome sequencing and annotation.</title>
        <authorList>
            <consortium name="The Broad Institute Genomics Platform"/>
            <consortium name="The Broad Institute Genome Sequencing Center for Infectious Disease"/>
            <person name="Wu L."/>
            <person name="Ma J."/>
        </authorList>
    </citation>
    <scope>NUCLEOTIDE SEQUENCE [LARGE SCALE GENOMIC DNA]</scope>
    <source>
        <strain evidence="16">CCUG 58127</strain>
    </source>
</reference>
<keyword evidence="9" id="KW-0902">Two-component regulatory system</keyword>
<dbReference type="PANTHER" id="PTHR45436:SF5">
    <property type="entry name" value="SENSOR HISTIDINE KINASE TRCS"/>
    <property type="match status" value="1"/>
</dbReference>
<dbReference type="SUPFAM" id="SSF47384">
    <property type="entry name" value="Homodimeric domain of signal transducing histidine kinase"/>
    <property type="match status" value="1"/>
</dbReference>
<dbReference type="InterPro" id="IPR036890">
    <property type="entry name" value="HATPase_C_sf"/>
</dbReference>
<dbReference type="PRINTS" id="PR00344">
    <property type="entry name" value="BCTRLSENSOR"/>
</dbReference>
<evidence type="ECO:0000256" key="5">
    <source>
        <dbReference type="ARBA" id="ARBA00022679"/>
    </source>
</evidence>
<evidence type="ECO:0000256" key="7">
    <source>
        <dbReference type="ARBA" id="ARBA00022777"/>
    </source>
</evidence>
<dbReference type="Gene3D" id="6.10.340.10">
    <property type="match status" value="1"/>
</dbReference>
<dbReference type="EMBL" id="JBHSWH010000001">
    <property type="protein sequence ID" value="MFC6707314.1"/>
    <property type="molecule type" value="Genomic_DNA"/>
</dbReference>
<dbReference type="PANTHER" id="PTHR45436">
    <property type="entry name" value="SENSOR HISTIDINE KINASE YKOH"/>
    <property type="match status" value="1"/>
</dbReference>
<evidence type="ECO:0000256" key="3">
    <source>
        <dbReference type="ARBA" id="ARBA00012438"/>
    </source>
</evidence>
<dbReference type="InterPro" id="IPR004358">
    <property type="entry name" value="Sig_transdc_His_kin-like_C"/>
</dbReference>
<dbReference type="Proteomes" id="UP001596298">
    <property type="component" value="Unassembled WGS sequence"/>
</dbReference>
<protein>
    <recommendedName>
        <fullName evidence="3">histidine kinase</fullName>
        <ecNumber evidence="3">2.7.13.3</ecNumber>
    </recommendedName>
</protein>
<keyword evidence="16" id="KW-1185">Reference proteome</keyword>
<proteinExistence type="predicted"/>
<dbReference type="CDD" id="cd00075">
    <property type="entry name" value="HATPase"/>
    <property type="match status" value="1"/>
</dbReference>
<feature type="region of interest" description="Disordered" evidence="11">
    <location>
        <begin position="61"/>
        <end position="80"/>
    </location>
</feature>
<keyword evidence="7 15" id="KW-0418">Kinase</keyword>
<dbReference type="SMART" id="SM00387">
    <property type="entry name" value="HATPase_c"/>
    <property type="match status" value="1"/>
</dbReference>
<keyword evidence="8 12" id="KW-1133">Transmembrane helix</keyword>
<dbReference type="Gene3D" id="1.10.287.130">
    <property type="match status" value="1"/>
</dbReference>
<evidence type="ECO:0000256" key="2">
    <source>
        <dbReference type="ARBA" id="ARBA00004236"/>
    </source>
</evidence>
<accession>A0ABW2AL72</accession>
<evidence type="ECO:0000313" key="16">
    <source>
        <dbReference type="Proteomes" id="UP001596298"/>
    </source>
</evidence>
<feature type="domain" description="Histidine kinase" evidence="13">
    <location>
        <begin position="246"/>
        <end position="453"/>
    </location>
</feature>
<comment type="subcellular location">
    <subcellularLocation>
        <location evidence="2">Cell membrane</location>
    </subcellularLocation>
</comment>
<feature type="transmembrane region" description="Helical" evidence="12">
    <location>
        <begin position="20"/>
        <end position="40"/>
    </location>
</feature>
<keyword evidence="5" id="KW-0808">Transferase</keyword>
<feature type="domain" description="HAMP" evidence="14">
    <location>
        <begin position="185"/>
        <end position="238"/>
    </location>
</feature>
<evidence type="ECO:0000256" key="1">
    <source>
        <dbReference type="ARBA" id="ARBA00000085"/>
    </source>
</evidence>
<evidence type="ECO:0000313" key="15">
    <source>
        <dbReference type="EMBL" id="MFC6707314.1"/>
    </source>
</evidence>
<dbReference type="SMART" id="SM00388">
    <property type="entry name" value="HisKA"/>
    <property type="match status" value="1"/>
</dbReference>
<dbReference type="Gene3D" id="3.30.565.10">
    <property type="entry name" value="Histidine kinase-like ATPase, C-terminal domain"/>
    <property type="match status" value="1"/>
</dbReference>
<dbReference type="InterPro" id="IPR036097">
    <property type="entry name" value="HisK_dim/P_sf"/>
</dbReference>
<dbReference type="SMART" id="SM00304">
    <property type="entry name" value="HAMP"/>
    <property type="match status" value="1"/>
</dbReference>
<feature type="transmembrane region" description="Helical" evidence="12">
    <location>
        <begin position="165"/>
        <end position="184"/>
    </location>
</feature>
<name>A0ABW2AL72_9MICO</name>
<evidence type="ECO:0000256" key="9">
    <source>
        <dbReference type="ARBA" id="ARBA00023012"/>
    </source>
</evidence>
<dbReference type="InterPro" id="IPR003661">
    <property type="entry name" value="HisK_dim/P_dom"/>
</dbReference>
<dbReference type="InterPro" id="IPR003594">
    <property type="entry name" value="HATPase_dom"/>
</dbReference>
<keyword evidence="6 12" id="KW-0812">Transmembrane</keyword>
<sequence length="453" mass="48001">MVAEPVGSWWGRRSLRARLTAAAGLVIAVGMICAGGLLVWRLHSSLIANLDNNIVQQSSTVADQAQQGHLPQQLPDPDDGAPTVQVVAADGRVIAGSGDLGSRARMFTFAGASAPILRSAVPTGRSTVYRVAATTARTPNGIVTVYAASSTEPAQDSTAELLRTLAVGVPALVALLTLIGWWLVGRALRPVDTLRRQAADIPGTDLGRRLRPPAAEDELARLTATFNDLLSRIETASVKQRRFVADAAHELRSPIATLRTQLEVTGRSTQHDALGAAVPGLLGDVDRLSRLVDDLLALARLDAQPVRHRQVVDLDDIVLEQARAVRNRGPALDVTGVSAGQVLGDPNALTRVVRNLLDNATRHATSTVHAQLSTAGRTVVFVVADDGPGIQLADRERVFERFTRLDEARSRDAGGAGLGLAIVRDVVVAHDGTVEITDNDPGARFTVKLPVAD</sequence>
<dbReference type="GO" id="GO:0016301">
    <property type="term" value="F:kinase activity"/>
    <property type="evidence" value="ECO:0007669"/>
    <property type="project" value="UniProtKB-KW"/>
</dbReference>
<dbReference type="InterPro" id="IPR050428">
    <property type="entry name" value="TCS_sensor_his_kinase"/>
</dbReference>
<keyword evidence="10 12" id="KW-0472">Membrane</keyword>
<dbReference type="SUPFAM" id="SSF55874">
    <property type="entry name" value="ATPase domain of HSP90 chaperone/DNA topoisomerase II/histidine kinase"/>
    <property type="match status" value="1"/>
</dbReference>
<comment type="catalytic activity">
    <reaction evidence="1">
        <text>ATP + protein L-histidine = ADP + protein N-phospho-L-histidine.</text>
        <dbReference type="EC" id="2.7.13.3"/>
    </reaction>
</comment>
<comment type="caution">
    <text evidence="15">The sequence shown here is derived from an EMBL/GenBank/DDBJ whole genome shotgun (WGS) entry which is preliminary data.</text>
</comment>
<evidence type="ECO:0000256" key="12">
    <source>
        <dbReference type="SAM" id="Phobius"/>
    </source>
</evidence>
<dbReference type="InterPro" id="IPR003660">
    <property type="entry name" value="HAMP_dom"/>
</dbReference>
<dbReference type="Pfam" id="PF00672">
    <property type="entry name" value="HAMP"/>
    <property type="match status" value="1"/>
</dbReference>
<dbReference type="InterPro" id="IPR005467">
    <property type="entry name" value="His_kinase_dom"/>
</dbReference>
<dbReference type="CDD" id="cd00082">
    <property type="entry name" value="HisKA"/>
    <property type="match status" value="1"/>
</dbReference>
<dbReference type="Pfam" id="PF00512">
    <property type="entry name" value="HisKA"/>
    <property type="match status" value="1"/>
</dbReference>
<evidence type="ECO:0000256" key="10">
    <source>
        <dbReference type="ARBA" id="ARBA00023136"/>
    </source>
</evidence>
<evidence type="ECO:0000256" key="4">
    <source>
        <dbReference type="ARBA" id="ARBA00022553"/>
    </source>
</evidence>
<dbReference type="EC" id="2.7.13.3" evidence="3"/>
<dbReference type="PROSITE" id="PS50109">
    <property type="entry name" value="HIS_KIN"/>
    <property type="match status" value="1"/>
</dbReference>
<dbReference type="RefSeq" id="WP_382403986.1">
    <property type="nucleotide sequence ID" value="NZ_JBHSWH010000001.1"/>
</dbReference>
<evidence type="ECO:0000256" key="8">
    <source>
        <dbReference type="ARBA" id="ARBA00022989"/>
    </source>
</evidence>
<evidence type="ECO:0000259" key="13">
    <source>
        <dbReference type="PROSITE" id="PS50109"/>
    </source>
</evidence>
<organism evidence="15 16">
    <name type="scientific">Flexivirga alba</name>
    <dbReference type="NCBI Taxonomy" id="702742"/>
    <lineage>
        <taxon>Bacteria</taxon>
        <taxon>Bacillati</taxon>
        <taxon>Actinomycetota</taxon>
        <taxon>Actinomycetes</taxon>
        <taxon>Micrococcales</taxon>
        <taxon>Dermacoccaceae</taxon>
        <taxon>Flexivirga</taxon>
    </lineage>
</organism>
<evidence type="ECO:0000256" key="11">
    <source>
        <dbReference type="SAM" id="MobiDB-lite"/>
    </source>
</evidence>
<dbReference type="Pfam" id="PF02518">
    <property type="entry name" value="HATPase_c"/>
    <property type="match status" value="1"/>
</dbReference>
<gene>
    <name evidence="15" type="ORF">ACFQDH_19150</name>
</gene>
<evidence type="ECO:0000259" key="14">
    <source>
        <dbReference type="PROSITE" id="PS50885"/>
    </source>
</evidence>
<dbReference type="PROSITE" id="PS50885">
    <property type="entry name" value="HAMP"/>
    <property type="match status" value="1"/>
</dbReference>
<evidence type="ECO:0000256" key="6">
    <source>
        <dbReference type="ARBA" id="ARBA00022692"/>
    </source>
</evidence>